<protein>
    <submittedName>
        <fullName evidence="3">Uncharacterized protein</fullName>
    </submittedName>
</protein>
<keyword evidence="4" id="KW-1185">Reference proteome</keyword>
<keyword evidence="1" id="KW-1133">Transmembrane helix</keyword>
<feature type="transmembrane region" description="Helical" evidence="1">
    <location>
        <begin position="862"/>
        <end position="887"/>
    </location>
</feature>
<sequence length="1264" mass="136063">MASAIGVMARMLFAAAFVAASPDPLAQWLDSLKFSLEDVTQEKAGITFKVSKLVCQNLKLTDIQSAVQDVGLSITLQGVGISCTGHFDYHGLAIVSGSGDLSAVVKGSPTSTATVALKGMNFNKNLPWSVEAAACDANLDIDLKLQGSIVYDVINLFSKPISALIKHQAISQACGQLKQMAANELSKKLSDFNRLMLPPSELFVNSVATSFEDGDSWFHTKVHSFDDLIDAKHDVADLKHDAPAGHLRVAEYRRLQAEEKSGTVDWSHDASLKWISWLVDDVIGPDRLDQAIRWAVKGNETIVIPGPETPLMTTTVKQPDAGLELKVTAFLKSASIEGADGMSAFSPVEAVGSNDLRFKVSWGTAERPAFGFGVDVKLEVEAVDLSSGKSQASMEQEMSLHLAVLKPSLEVLGEVQVLASEWPGTRSLAQLLVAPKECLTSVLKQTPAVKSLQMKFENLAAPLSFITHTQGALENAVANLLNNGVGLFNQVYQPLLPGAIQRFAACDKTVQSLNKALQQQMKPGRCIDPALASQQVRNVFPEHYSNWPPIFDNFMRQWIDNFFDGFIAHNTSVLEDGLGNMPQLDVPLKGKVTLRQLIATGLNQVSELRVLLPSSEHPSWLGNKAVAKCPTEQAPYHPTFAVNGSLFAGVFGGDGLVSLEMPCGTMEAELDVVVDFWQLMDTQIPPSLTCALLSPFSKMDIMKVNATWGGNGRVLVQPKDGPAQYPVEQMCTMHPDACKYGDQMREWASTTEGATRLYHMARDTVKKQCTSPQLAEKAEEDSAFFKDQLGYTYVTPDNLMLWLGSALVILALAATYTFAATLGRLMSTDTCESADLMPNTPLATISWQGKNASYSVAASPKLCTIATSTLMAAGLVARVLACFWLPFAATGVTIEQKTGGTIFKNDTLLQYTFFGIGQQFLLGGSLYCQILWFFMSMVAAFTCHAIMLLVWLTPFLAPYRRKLLMVALVLGRFALSEAETTGNTAMVLSNDVALPLGMVQKLYLGLEAGAYTSWAATVFTVLANLLLLKIDAGHQLLRGGGRPDAPCSPKEWAEGKAPRYVTAVQAVSCVAMVAGICVWYFCDFMHAETGGLAGALIPPANYSGSGLGKTDLSLRILVIVTAGLCPLMHILAFAVGCSGKSPTVAQGLATMAASFCLLDLFAIGFLATFLEGVNGFASSAVHDFAKPMCELVQEALNQDCLTMTASVVPLGTIGLLLATSAWSALVAVQVMGFGQKRRAGEVAPVQAELRAQQPPSFQECQDQS</sequence>
<evidence type="ECO:0000256" key="2">
    <source>
        <dbReference type="SAM" id="SignalP"/>
    </source>
</evidence>
<feature type="signal peptide" evidence="2">
    <location>
        <begin position="1"/>
        <end position="20"/>
    </location>
</feature>
<evidence type="ECO:0000313" key="3">
    <source>
        <dbReference type="EMBL" id="CAK9075403.1"/>
    </source>
</evidence>
<evidence type="ECO:0000256" key="1">
    <source>
        <dbReference type="SAM" id="Phobius"/>
    </source>
</evidence>
<dbReference type="Proteomes" id="UP001642484">
    <property type="component" value="Unassembled WGS sequence"/>
</dbReference>
<name>A0ABP0PH97_9DINO</name>
<accession>A0ABP0PH97</accession>
<gene>
    <name evidence="3" type="ORF">CCMP2556_LOCUS37117</name>
</gene>
<feature type="transmembrane region" description="Helical" evidence="1">
    <location>
        <begin position="1060"/>
        <end position="1081"/>
    </location>
</feature>
<dbReference type="Gene3D" id="3.15.10.10">
    <property type="entry name" value="Bactericidal permeability-increasing protein, domain 1"/>
    <property type="match status" value="1"/>
</dbReference>
<feature type="transmembrane region" description="Helical" evidence="1">
    <location>
        <begin position="1112"/>
        <end position="1136"/>
    </location>
</feature>
<dbReference type="EMBL" id="CAXAMN010023139">
    <property type="protein sequence ID" value="CAK9075403.1"/>
    <property type="molecule type" value="Genomic_DNA"/>
</dbReference>
<feature type="chain" id="PRO_5047042598" evidence="2">
    <location>
        <begin position="21"/>
        <end position="1264"/>
    </location>
</feature>
<organism evidence="3 4">
    <name type="scientific">Durusdinium trenchii</name>
    <dbReference type="NCBI Taxonomy" id="1381693"/>
    <lineage>
        <taxon>Eukaryota</taxon>
        <taxon>Sar</taxon>
        <taxon>Alveolata</taxon>
        <taxon>Dinophyceae</taxon>
        <taxon>Suessiales</taxon>
        <taxon>Symbiodiniaceae</taxon>
        <taxon>Durusdinium</taxon>
    </lineage>
</organism>
<keyword evidence="1" id="KW-0472">Membrane</keyword>
<keyword evidence="2" id="KW-0732">Signal</keyword>
<keyword evidence="1" id="KW-0812">Transmembrane</keyword>
<dbReference type="InterPro" id="IPR017943">
    <property type="entry name" value="Bactericidal_perm-incr_a/b_dom"/>
</dbReference>
<evidence type="ECO:0000313" key="4">
    <source>
        <dbReference type="Proteomes" id="UP001642484"/>
    </source>
</evidence>
<comment type="caution">
    <text evidence="3">The sequence shown here is derived from an EMBL/GenBank/DDBJ whole genome shotgun (WGS) entry which is preliminary data.</text>
</comment>
<dbReference type="SUPFAM" id="SSF55394">
    <property type="entry name" value="Bactericidal permeability-increasing protein, BPI"/>
    <property type="match status" value="1"/>
</dbReference>
<feature type="transmembrane region" description="Helical" evidence="1">
    <location>
        <begin position="799"/>
        <end position="819"/>
    </location>
</feature>
<feature type="transmembrane region" description="Helical" evidence="1">
    <location>
        <begin position="1207"/>
        <end position="1228"/>
    </location>
</feature>
<feature type="transmembrane region" description="Helical" evidence="1">
    <location>
        <begin position="1148"/>
        <end position="1170"/>
    </location>
</feature>
<reference evidence="3 4" key="1">
    <citation type="submission" date="2024-02" db="EMBL/GenBank/DDBJ databases">
        <authorList>
            <person name="Chen Y."/>
            <person name="Shah S."/>
            <person name="Dougan E. K."/>
            <person name="Thang M."/>
            <person name="Chan C."/>
        </authorList>
    </citation>
    <scope>NUCLEOTIDE SEQUENCE [LARGE SCALE GENOMIC DNA]</scope>
</reference>
<proteinExistence type="predicted"/>
<feature type="transmembrane region" description="Helical" evidence="1">
    <location>
        <begin position="930"/>
        <end position="951"/>
    </location>
</feature>